<protein>
    <recommendedName>
        <fullName evidence="2">HMA domain-containing protein</fullName>
    </recommendedName>
</protein>
<dbReference type="KEGG" id="tje:TJEJU_2068"/>
<dbReference type="Pfam" id="PF00403">
    <property type="entry name" value="HMA"/>
    <property type="match status" value="1"/>
</dbReference>
<proteinExistence type="predicted"/>
<sequence length="88" mass="9799">MRNTVTIQNLKCGGCSNTITKKISLLNNISDVEVNVENSTVSFNYTNEEDIHLVTKTLCDLGYPEENDKNSISRKVKSFISCANGRIN</sequence>
<dbReference type="InterPro" id="IPR017969">
    <property type="entry name" value="Heavy-metal-associated_CS"/>
</dbReference>
<dbReference type="Gene3D" id="3.30.70.100">
    <property type="match status" value="1"/>
</dbReference>
<dbReference type="Proteomes" id="UP000215214">
    <property type="component" value="Chromosome TJEJU"/>
</dbReference>
<dbReference type="AlphaFoldDB" id="A0A238U9A8"/>
<dbReference type="PROSITE" id="PS01047">
    <property type="entry name" value="HMA_1"/>
    <property type="match status" value="1"/>
</dbReference>
<dbReference type="RefSeq" id="WP_095071785.1">
    <property type="nucleotide sequence ID" value="NZ_LT899436.1"/>
</dbReference>
<dbReference type="OrthoDB" id="677920at2"/>
<evidence type="ECO:0000313" key="3">
    <source>
        <dbReference type="EMBL" id="SNR15771.1"/>
    </source>
</evidence>
<organism evidence="3 4">
    <name type="scientific">Tenacibaculum jejuense</name>
    <dbReference type="NCBI Taxonomy" id="584609"/>
    <lineage>
        <taxon>Bacteria</taxon>
        <taxon>Pseudomonadati</taxon>
        <taxon>Bacteroidota</taxon>
        <taxon>Flavobacteriia</taxon>
        <taxon>Flavobacteriales</taxon>
        <taxon>Flavobacteriaceae</taxon>
        <taxon>Tenacibaculum</taxon>
    </lineage>
</organism>
<keyword evidence="4" id="KW-1185">Reference proteome</keyword>
<dbReference type="InterPro" id="IPR006121">
    <property type="entry name" value="HMA_dom"/>
</dbReference>
<evidence type="ECO:0000256" key="1">
    <source>
        <dbReference type="ARBA" id="ARBA00022723"/>
    </source>
</evidence>
<dbReference type="EMBL" id="LT899436">
    <property type="protein sequence ID" value="SNR15771.1"/>
    <property type="molecule type" value="Genomic_DNA"/>
</dbReference>
<evidence type="ECO:0000313" key="4">
    <source>
        <dbReference type="Proteomes" id="UP000215214"/>
    </source>
</evidence>
<dbReference type="InterPro" id="IPR036163">
    <property type="entry name" value="HMA_dom_sf"/>
</dbReference>
<evidence type="ECO:0000259" key="2">
    <source>
        <dbReference type="PROSITE" id="PS50846"/>
    </source>
</evidence>
<dbReference type="GO" id="GO:0046872">
    <property type="term" value="F:metal ion binding"/>
    <property type="evidence" value="ECO:0007669"/>
    <property type="project" value="UniProtKB-KW"/>
</dbReference>
<reference evidence="3 4" key="1">
    <citation type="submission" date="2017-07" db="EMBL/GenBank/DDBJ databases">
        <authorList>
            <person name="Sun Z.S."/>
            <person name="Albrecht U."/>
            <person name="Echele G."/>
            <person name="Lee C.C."/>
        </authorList>
    </citation>
    <scope>NUCLEOTIDE SEQUENCE [LARGE SCALE GENOMIC DNA]</scope>
    <source>
        <strain evidence="4">type strain: KCTC 22618</strain>
    </source>
</reference>
<gene>
    <name evidence="3" type="ORF">TJEJU_2068</name>
</gene>
<keyword evidence="1" id="KW-0479">Metal-binding</keyword>
<accession>A0A238U9A8</accession>
<dbReference type="CDD" id="cd00371">
    <property type="entry name" value="HMA"/>
    <property type="match status" value="1"/>
</dbReference>
<name>A0A238U9A8_9FLAO</name>
<dbReference type="PROSITE" id="PS50846">
    <property type="entry name" value="HMA_2"/>
    <property type="match status" value="1"/>
</dbReference>
<dbReference type="SUPFAM" id="SSF55008">
    <property type="entry name" value="HMA, heavy metal-associated domain"/>
    <property type="match status" value="1"/>
</dbReference>
<feature type="domain" description="HMA" evidence="2">
    <location>
        <begin position="1"/>
        <end position="66"/>
    </location>
</feature>